<dbReference type="Pfam" id="PF01674">
    <property type="entry name" value="Lipase_2"/>
    <property type="match status" value="1"/>
</dbReference>
<sequence>MLRLAHRLGSALLTGAVTAILVSGNAVAQANPAADTAVPRSTVSAPKTLPDIPDTKGNGPVPSGFFSAWLYSQLNPDVAPSGANDFACTPKDGQNPIVLIHGTIQNVYNNWSYFSPILKRAGYCVFAPNYGRTDLLDQGGLGTVLPGVHAVASIRQSSDQLARYIDRVRTATGSDKVDVIGASQGGLVARHYLKFNGGANAENPDKNKVERLIMFGSPNHGTTLWGFAALGRALADVGIPVMENGLSSWLYGAGAIDQGVGSPAIKAINAERMTYPGIEYTSVATRYDQVVHPYDTAFIRARGVENLTLQDGCEADTSDHLSMMYSSRSVSIALRALDPERFGEARCNPNVWLFSF</sequence>
<reference evidence="2 3" key="1">
    <citation type="submission" date="2018-03" db="EMBL/GenBank/DDBJ databases">
        <title>Characteristics and genome of n-alkane degrading marine bacteria Gordonia iterans isolated from crude oil contaminated in Tae-an, South Korea.</title>
        <authorList>
            <person name="Lee S.-S."/>
            <person name="Kim H."/>
        </authorList>
    </citation>
    <scope>NUCLEOTIDE SEQUENCE [LARGE SCALE GENOMIC DNA]</scope>
    <source>
        <strain evidence="2 3">Co17</strain>
    </source>
</reference>
<protein>
    <submittedName>
        <fullName evidence="2">Lipase</fullName>
    </submittedName>
</protein>
<evidence type="ECO:0000313" key="3">
    <source>
        <dbReference type="Proteomes" id="UP000239814"/>
    </source>
</evidence>
<dbReference type="InterPro" id="IPR002918">
    <property type="entry name" value="Lipase_EstA/Esterase_EstB"/>
</dbReference>
<dbReference type="InterPro" id="IPR029058">
    <property type="entry name" value="AB_hydrolase_fold"/>
</dbReference>
<dbReference type="Gene3D" id="3.40.50.1820">
    <property type="entry name" value="alpha/beta hydrolase"/>
    <property type="match status" value="1"/>
</dbReference>
<organism evidence="2 3">
    <name type="scientific">Gordonia iterans</name>
    <dbReference type="NCBI Taxonomy" id="1004901"/>
    <lineage>
        <taxon>Bacteria</taxon>
        <taxon>Bacillati</taxon>
        <taxon>Actinomycetota</taxon>
        <taxon>Actinomycetes</taxon>
        <taxon>Mycobacteriales</taxon>
        <taxon>Gordoniaceae</taxon>
        <taxon>Gordonia</taxon>
    </lineage>
</organism>
<evidence type="ECO:0000313" key="2">
    <source>
        <dbReference type="EMBL" id="AVL99323.1"/>
    </source>
</evidence>
<feature type="chain" id="PRO_5038895209" evidence="1">
    <location>
        <begin position="29"/>
        <end position="356"/>
    </location>
</feature>
<dbReference type="PANTHER" id="PTHR32015:SF1">
    <property type="entry name" value="LIPASE"/>
    <property type="match status" value="1"/>
</dbReference>
<keyword evidence="3" id="KW-1185">Reference proteome</keyword>
<dbReference type="GO" id="GO:0016298">
    <property type="term" value="F:lipase activity"/>
    <property type="evidence" value="ECO:0007669"/>
    <property type="project" value="TreeGrafter"/>
</dbReference>
<name>A0A2S0KCE1_9ACTN</name>
<accession>A0A2S0KCE1</accession>
<dbReference type="GO" id="GO:0016042">
    <property type="term" value="P:lipid catabolic process"/>
    <property type="evidence" value="ECO:0007669"/>
    <property type="project" value="InterPro"/>
</dbReference>
<dbReference type="OrthoDB" id="8871309at2"/>
<dbReference type="Proteomes" id="UP000239814">
    <property type="component" value="Chromosome"/>
</dbReference>
<keyword evidence="1" id="KW-0732">Signal</keyword>
<evidence type="ECO:0000256" key="1">
    <source>
        <dbReference type="SAM" id="SignalP"/>
    </source>
</evidence>
<feature type="signal peptide" evidence="1">
    <location>
        <begin position="1"/>
        <end position="28"/>
    </location>
</feature>
<dbReference type="PANTHER" id="PTHR32015">
    <property type="entry name" value="FASTING INDUCED LIPASE"/>
    <property type="match status" value="1"/>
</dbReference>
<dbReference type="KEGG" id="git:C6V83_02440"/>
<proteinExistence type="predicted"/>
<dbReference type="EMBL" id="CP027433">
    <property type="protein sequence ID" value="AVL99323.1"/>
    <property type="molecule type" value="Genomic_DNA"/>
</dbReference>
<dbReference type="SUPFAM" id="SSF53474">
    <property type="entry name" value="alpha/beta-Hydrolases"/>
    <property type="match status" value="1"/>
</dbReference>
<gene>
    <name evidence="2" type="ORF">C6V83_02440</name>
</gene>
<dbReference type="AlphaFoldDB" id="A0A2S0KCE1"/>